<dbReference type="SMART" id="SM00219">
    <property type="entry name" value="TyrKc"/>
    <property type="match status" value="1"/>
</dbReference>
<comment type="catalytic activity">
    <reaction evidence="8">
        <text>L-seryl-[protein] + ATP = O-phospho-L-seryl-[protein] + ADP + H(+)</text>
        <dbReference type="Rhea" id="RHEA:17989"/>
        <dbReference type="Rhea" id="RHEA-COMP:9863"/>
        <dbReference type="Rhea" id="RHEA-COMP:11604"/>
        <dbReference type="ChEBI" id="CHEBI:15378"/>
        <dbReference type="ChEBI" id="CHEBI:29999"/>
        <dbReference type="ChEBI" id="CHEBI:30616"/>
        <dbReference type="ChEBI" id="CHEBI:83421"/>
        <dbReference type="ChEBI" id="CHEBI:456216"/>
        <dbReference type="EC" id="2.7.11.22"/>
    </reaction>
</comment>
<evidence type="ECO:0000256" key="8">
    <source>
        <dbReference type="ARBA" id="ARBA00048367"/>
    </source>
</evidence>
<name>A0A9P6NJZ1_9BASI</name>
<comment type="catalytic activity">
    <reaction evidence="7">
        <text>L-threonyl-[protein] + ATP = O-phospho-L-threonyl-[protein] + ADP + H(+)</text>
        <dbReference type="Rhea" id="RHEA:46608"/>
        <dbReference type="Rhea" id="RHEA-COMP:11060"/>
        <dbReference type="Rhea" id="RHEA-COMP:11605"/>
        <dbReference type="ChEBI" id="CHEBI:15378"/>
        <dbReference type="ChEBI" id="CHEBI:30013"/>
        <dbReference type="ChEBI" id="CHEBI:30616"/>
        <dbReference type="ChEBI" id="CHEBI:61977"/>
        <dbReference type="ChEBI" id="CHEBI:456216"/>
        <dbReference type="EC" id="2.7.11.22"/>
    </reaction>
</comment>
<dbReference type="GO" id="GO:0004693">
    <property type="term" value="F:cyclin-dependent protein serine/threonine kinase activity"/>
    <property type="evidence" value="ECO:0007669"/>
    <property type="project" value="UniProtKB-EC"/>
</dbReference>
<comment type="caution">
    <text evidence="10">The sequence shown here is derived from an EMBL/GenBank/DDBJ whole genome shotgun (WGS) entry which is preliminary data.</text>
</comment>
<dbReference type="EC" id="2.7.11.22" evidence="1"/>
<dbReference type="InterPro" id="IPR020635">
    <property type="entry name" value="Tyr_kinase_cat_dom"/>
</dbReference>
<dbReference type="SUPFAM" id="SSF56112">
    <property type="entry name" value="Protein kinase-like (PK-like)"/>
    <property type="match status" value="2"/>
</dbReference>
<keyword evidence="4" id="KW-0547">Nucleotide-binding</keyword>
<feature type="domain" description="Protein kinase" evidence="9">
    <location>
        <begin position="1"/>
        <end position="429"/>
    </location>
</feature>
<accession>A0A9P6NJZ1</accession>
<dbReference type="InterPro" id="IPR000719">
    <property type="entry name" value="Prot_kinase_dom"/>
</dbReference>
<dbReference type="GO" id="GO:0004713">
    <property type="term" value="F:protein tyrosine kinase activity"/>
    <property type="evidence" value="ECO:0007669"/>
    <property type="project" value="InterPro"/>
</dbReference>
<evidence type="ECO:0000313" key="10">
    <source>
        <dbReference type="EMBL" id="KAG0145534.1"/>
    </source>
</evidence>
<evidence type="ECO:0000256" key="4">
    <source>
        <dbReference type="ARBA" id="ARBA00022741"/>
    </source>
</evidence>
<dbReference type="EMBL" id="MU167274">
    <property type="protein sequence ID" value="KAG0145534.1"/>
    <property type="molecule type" value="Genomic_DNA"/>
</dbReference>
<protein>
    <recommendedName>
        <fullName evidence="1">cyclin-dependent kinase</fullName>
        <ecNumber evidence="1">2.7.11.22</ecNumber>
    </recommendedName>
</protein>
<dbReference type="Gene3D" id="1.10.510.10">
    <property type="entry name" value="Transferase(Phosphotransferase) domain 1"/>
    <property type="match status" value="2"/>
</dbReference>
<organism evidence="10 11">
    <name type="scientific">Cronartium quercuum f. sp. fusiforme G11</name>
    <dbReference type="NCBI Taxonomy" id="708437"/>
    <lineage>
        <taxon>Eukaryota</taxon>
        <taxon>Fungi</taxon>
        <taxon>Dikarya</taxon>
        <taxon>Basidiomycota</taxon>
        <taxon>Pucciniomycotina</taxon>
        <taxon>Pucciniomycetes</taxon>
        <taxon>Pucciniales</taxon>
        <taxon>Coleosporiaceae</taxon>
        <taxon>Cronartium</taxon>
    </lineage>
</organism>
<dbReference type="GO" id="GO:0005524">
    <property type="term" value="F:ATP binding"/>
    <property type="evidence" value="ECO:0007669"/>
    <property type="project" value="UniProtKB-KW"/>
</dbReference>
<evidence type="ECO:0000256" key="5">
    <source>
        <dbReference type="ARBA" id="ARBA00022777"/>
    </source>
</evidence>
<keyword evidence="6" id="KW-0067">ATP-binding</keyword>
<reference evidence="10" key="1">
    <citation type="submission" date="2013-11" db="EMBL/GenBank/DDBJ databases">
        <title>Genome sequence of the fusiform rust pathogen reveals effectors for host alternation and coevolution with pine.</title>
        <authorList>
            <consortium name="DOE Joint Genome Institute"/>
            <person name="Smith K."/>
            <person name="Pendleton A."/>
            <person name="Kubisiak T."/>
            <person name="Anderson C."/>
            <person name="Salamov A."/>
            <person name="Aerts A."/>
            <person name="Riley R."/>
            <person name="Clum A."/>
            <person name="Lindquist E."/>
            <person name="Ence D."/>
            <person name="Campbell M."/>
            <person name="Kronenberg Z."/>
            <person name="Feau N."/>
            <person name="Dhillon B."/>
            <person name="Hamelin R."/>
            <person name="Burleigh J."/>
            <person name="Smith J."/>
            <person name="Yandell M."/>
            <person name="Nelson C."/>
            <person name="Grigoriev I."/>
            <person name="Davis J."/>
        </authorList>
    </citation>
    <scope>NUCLEOTIDE SEQUENCE</scope>
    <source>
        <strain evidence="10">G11</strain>
    </source>
</reference>
<gene>
    <name evidence="10" type="ORF">CROQUDRAFT_658453</name>
</gene>
<keyword evidence="11" id="KW-1185">Reference proteome</keyword>
<dbReference type="Proteomes" id="UP000886653">
    <property type="component" value="Unassembled WGS sequence"/>
</dbReference>
<evidence type="ECO:0000313" key="11">
    <source>
        <dbReference type="Proteomes" id="UP000886653"/>
    </source>
</evidence>
<dbReference type="InterPro" id="IPR011009">
    <property type="entry name" value="Kinase-like_dom_sf"/>
</dbReference>
<dbReference type="PROSITE" id="PS50011">
    <property type="entry name" value="PROTEIN_KINASE_DOM"/>
    <property type="match status" value="1"/>
</dbReference>
<sequence length="452" mass="52570">MNAVELSAEIPIRSTWIPLPQIYSAWTDLFKAPLDPKSKLNSHPAIIRQSEVSSNHDLIKKPHWITIKRVDLGLKRYPHDIKREAKILSSLDHKNIVPLLATSHDSPTFSLYIPFYPITLTQLLQSSKPEFTPNFPAFYFLTKKIIHQLASGLSYIHERGIAHRDVAPSNVVFDQMGTAIWIDFGTAWSHETAKEELDQDKLEFELGTMPYRAPELLFGSRHYLIETIDQWSFGVLISEFFTPLIKRSDYQINNYARFRSEPMINNNEALFSFGIDEHDQKKEENVLDWYNDTSMLKFPEEEQNWSLPNLKGEVSIKEGDQEMERKTLFIGDSGDIGLVNSIFKILGTPDHSTWPESKDLPDFSKLQFHIYSPKPIETLLPNLYPKNQNQIKEEENLEIKNFINLIQNLLIYQSTDRLTSFQVISHPYLNDLKDQYDGKSYRDWMSYWILPS</sequence>
<proteinExistence type="predicted"/>
<dbReference type="PANTHER" id="PTHR24056">
    <property type="entry name" value="CELL DIVISION PROTEIN KINASE"/>
    <property type="match status" value="1"/>
</dbReference>
<evidence type="ECO:0000256" key="7">
    <source>
        <dbReference type="ARBA" id="ARBA00047811"/>
    </source>
</evidence>
<keyword evidence="2" id="KW-0723">Serine/threonine-protein kinase</keyword>
<dbReference type="AlphaFoldDB" id="A0A9P6NJZ1"/>
<dbReference type="GO" id="GO:0005634">
    <property type="term" value="C:nucleus"/>
    <property type="evidence" value="ECO:0007669"/>
    <property type="project" value="TreeGrafter"/>
</dbReference>
<evidence type="ECO:0000259" key="9">
    <source>
        <dbReference type="PROSITE" id="PS50011"/>
    </source>
</evidence>
<evidence type="ECO:0000256" key="1">
    <source>
        <dbReference type="ARBA" id="ARBA00012425"/>
    </source>
</evidence>
<dbReference type="Pfam" id="PF00069">
    <property type="entry name" value="Pkinase"/>
    <property type="match status" value="1"/>
</dbReference>
<dbReference type="InterPro" id="IPR050108">
    <property type="entry name" value="CDK"/>
</dbReference>
<evidence type="ECO:0000256" key="6">
    <source>
        <dbReference type="ARBA" id="ARBA00022840"/>
    </source>
</evidence>
<evidence type="ECO:0000256" key="2">
    <source>
        <dbReference type="ARBA" id="ARBA00022527"/>
    </source>
</evidence>
<dbReference type="OrthoDB" id="413582at2759"/>
<dbReference type="PANTHER" id="PTHR24056:SF171">
    <property type="entry name" value="CYCLIN-DEPENDENT KINASE 20"/>
    <property type="match status" value="1"/>
</dbReference>
<evidence type="ECO:0000256" key="3">
    <source>
        <dbReference type="ARBA" id="ARBA00022679"/>
    </source>
</evidence>
<keyword evidence="3" id="KW-0808">Transferase</keyword>
<keyword evidence="5" id="KW-0418">Kinase</keyword>